<dbReference type="EMBL" id="JACXYU010000001">
    <property type="protein sequence ID" value="MBD3930728.1"/>
    <property type="molecule type" value="Genomic_DNA"/>
</dbReference>
<dbReference type="CDD" id="cd04301">
    <property type="entry name" value="NAT_SF"/>
    <property type="match status" value="1"/>
</dbReference>
<evidence type="ECO:0000256" key="2">
    <source>
        <dbReference type="ARBA" id="ARBA00022679"/>
    </source>
</evidence>
<feature type="binding site" evidence="4">
    <location>
        <begin position="118"/>
        <end position="119"/>
    </location>
    <ligand>
        <name>acetyl-CoA</name>
        <dbReference type="ChEBI" id="CHEBI:57288"/>
    </ligand>
</feature>
<organism evidence="6 7">
    <name type="scientific">Streptomyces chumphonensis</name>
    <dbReference type="NCBI Taxonomy" id="1214925"/>
    <lineage>
        <taxon>Bacteria</taxon>
        <taxon>Bacillati</taxon>
        <taxon>Actinomycetota</taxon>
        <taxon>Actinomycetes</taxon>
        <taxon>Kitasatosporales</taxon>
        <taxon>Streptomycetaceae</taxon>
        <taxon>Streptomyces</taxon>
    </lineage>
</organism>
<dbReference type="Gene3D" id="3.40.630.30">
    <property type="match status" value="2"/>
</dbReference>
<name>A0A927EWJ7_9ACTN</name>
<accession>A0A927EWJ7</accession>
<dbReference type="Proteomes" id="UP000632289">
    <property type="component" value="Unassembled WGS sequence"/>
</dbReference>
<evidence type="ECO:0000256" key="1">
    <source>
        <dbReference type="ARBA" id="ARBA00009213"/>
    </source>
</evidence>
<dbReference type="InterPro" id="IPR022902">
    <property type="entry name" value="NAcTrfase_Eis"/>
</dbReference>
<dbReference type="Pfam" id="PF17668">
    <property type="entry name" value="Acetyltransf_17"/>
    <property type="match status" value="1"/>
</dbReference>
<dbReference type="GO" id="GO:0034069">
    <property type="term" value="F:aminoglycoside N-acetyltransferase activity"/>
    <property type="evidence" value="ECO:0007669"/>
    <property type="project" value="TreeGrafter"/>
</dbReference>
<dbReference type="GO" id="GO:0030649">
    <property type="term" value="P:aminoglycoside antibiotic catabolic process"/>
    <property type="evidence" value="ECO:0007669"/>
    <property type="project" value="TreeGrafter"/>
</dbReference>
<evidence type="ECO:0000256" key="4">
    <source>
        <dbReference type="HAMAP-Rule" id="MF_01812"/>
    </source>
</evidence>
<feature type="active site" description="Proton acceptor; via carboxylate" evidence="4">
    <location>
        <position position="410"/>
    </location>
</feature>
<dbReference type="InterPro" id="IPR036527">
    <property type="entry name" value="SCP2_sterol-bd_dom_sf"/>
</dbReference>
<dbReference type="AlphaFoldDB" id="A0A927EWJ7"/>
<dbReference type="SUPFAM" id="SSF55729">
    <property type="entry name" value="Acyl-CoA N-acyltransferases (Nat)"/>
    <property type="match status" value="1"/>
</dbReference>
<feature type="domain" description="N-acetyltransferase" evidence="5">
    <location>
        <begin position="3"/>
        <end position="149"/>
    </location>
</feature>
<evidence type="ECO:0000313" key="6">
    <source>
        <dbReference type="EMBL" id="MBD3930728.1"/>
    </source>
</evidence>
<dbReference type="Gene3D" id="3.30.1050.10">
    <property type="entry name" value="SCP2 sterol-binding domain"/>
    <property type="match status" value="1"/>
</dbReference>
<dbReference type="InterPro" id="IPR051554">
    <property type="entry name" value="Acetyltransferase_Eis"/>
</dbReference>
<dbReference type="Pfam" id="PF13530">
    <property type="entry name" value="SCP2_2"/>
    <property type="match status" value="1"/>
</dbReference>
<comment type="caution">
    <text evidence="6">The sequence shown here is derived from an EMBL/GenBank/DDBJ whole genome shotgun (WGS) entry which is preliminary data.</text>
</comment>
<dbReference type="PANTHER" id="PTHR37817:SF1">
    <property type="entry name" value="N-ACETYLTRANSFERASE EIS"/>
    <property type="match status" value="1"/>
</dbReference>
<dbReference type="PANTHER" id="PTHR37817">
    <property type="entry name" value="N-ACETYLTRANSFERASE EIS"/>
    <property type="match status" value="1"/>
</dbReference>
<dbReference type="InterPro" id="IPR016181">
    <property type="entry name" value="Acyl_CoA_acyltransferase"/>
</dbReference>
<reference evidence="6" key="1">
    <citation type="submission" date="2020-09" db="EMBL/GenBank/DDBJ databases">
        <title>Secondary metabolite and genome analysis of marine Streptomyces chumphonensis KK1-2T.</title>
        <authorList>
            <person name="Phongsopitanun W."/>
            <person name="Kanchanasin P."/>
            <person name="Pittayakhajonwut P."/>
            <person name="Suwanborirux K."/>
            <person name="Tanasupawat S."/>
        </authorList>
    </citation>
    <scope>NUCLEOTIDE SEQUENCE</scope>
    <source>
        <strain evidence="6">KK1-2</strain>
    </source>
</reference>
<comment type="similarity">
    <text evidence="1 4">Belongs to the acetyltransferase Eis family.</text>
</comment>
<keyword evidence="7" id="KW-1185">Reference proteome</keyword>
<dbReference type="SUPFAM" id="SSF55718">
    <property type="entry name" value="SCP-like"/>
    <property type="match status" value="1"/>
</dbReference>
<evidence type="ECO:0000259" key="5">
    <source>
        <dbReference type="PROSITE" id="PS51186"/>
    </source>
</evidence>
<dbReference type="Pfam" id="PF13527">
    <property type="entry name" value="Acetyltransf_9"/>
    <property type="match status" value="1"/>
</dbReference>
<dbReference type="NCBIfam" id="NF002367">
    <property type="entry name" value="PRK01346.1-4"/>
    <property type="match status" value="1"/>
</dbReference>
<comment type="subunit">
    <text evidence="4">Homohexamer; trimer of dimers.</text>
</comment>
<sequence>MTTELRAMGPDDWDAYYGTVIRAFGGDPKEPAERSSWYRVWEPERALAAVDGDDVVGTATAYGFRMTVPGGAPVPSAAVSLVSVAPTHRRRGVLTGMMRRQLDDVRAAGEPLAILTASEPAIYGRYGYGGASRKLRATVDTTRVTFAAPPEAEDVRLRLADPGKALPDCEALYARLVPERPGMLTRTSEVWARRQIEDPPAERGGASPLQCVLAERNGELRGYARYAVKPQWDESGAHGSVRVWDLEALEPGARAALWRYLAGIDLTASIELDSRPVDDPFQYLVSDPRRCRLRVADQLYVRPVEVGAALAARSYSGPLDVVLEVADAFCPWNAGRWRLGADVGGAVCERTGAPADLALDVRELGAAYLGGVPLSGLAEAGLVRELRPGALEAASTAFRGTRAPWSPYGF</sequence>
<keyword evidence="3 4" id="KW-0012">Acyltransferase</keyword>
<gene>
    <name evidence="6" type="ORF">IF129_03990</name>
</gene>
<dbReference type="HAMAP" id="MF_01812">
    <property type="entry name" value="Eis"/>
    <property type="match status" value="1"/>
</dbReference>
<dbReference type="PROSITE" id="PS51186">
    <property type="entry name" value="GNAT"/>
    <property type="match status" value="1"/>
</dbReference>
<keyword evidence="2 4" id="KW-0808">Transferase</keyword>
<dbReference type="InterPro" id="IPR000182">
    <property type="entry name" value="GNAT_dom"/>
</dbReference>
<protein>
    <submittedName>
        <fullName evidence="6">GNAT family N-acetyltransferase</fullName>
    </submittedName>
</protein>
<dbReference type="RefSeq" id="WP_191207969.1">
    <property type="nucleotide sequence ID" value="NZ_BAABKL010000039.1"/>
</dbReference>
<feature type="binding site" evidence="4">
    <location>
        <begin position="90"/>
        <end position="95"/>
    </location>
    <ligand>
        <name>acetyl-CoA</name>
        <dbReference type="ChEBI" id="CHEBI:57288"/>
    </ligand>
</feature>
<feature type="binding site" evidence="4">
    <location>
        <begin position="82"/>
        <end position="84"/>
    </location>
    <ligand>
        <name>acetyl-CoA</name>
        <dbReference type="ChEBI" id="CHEBI:57288"/>
    </ligand>
</feature>
<feature type="active site" description="Proton donor" evidence="4">
    <location>
        <position position="123"/>
    </location>
</feature>
<dbReference type="InterPro" id="IPR041380">
    <property type="entry name" value="Acetyltransf_17"/>
</dbReference>
<evidence type="ECO:0000256" key="3">
    <source>
        <dbReference type="ARBA" id="ARBA00023315"/>
    </source>
</evidence>
<evidence type="ECO:0000313" key="7">
    <source>
        <dbReference type="Proteomes" id="UP000632289"/>
    </source>
</evidence>
<proteinExistence type="inferred from homology"/>
<dbReference type="InterPro" id="IPR025559">
    <property type="entry name" value="Eis_dom"/>
</dbReference>